<feature type="binding site" evidence="3">
    <location>
        <begin position="1105"/>
        <end position="1112"/>
    </location>
    <ligand>
        <name>ATP</name>
        <dbReference type="ChEBI" id="CHEBI:30616"/>
    </ligand>
</feature>
<feature type="region of interest" description="Disordered" evidence="4">
    <location>
        <begin position="82"/>
        <end position="118"/>
    </location>
</feature>
<dbReference type="InterPro" id="IPR003593">
    <property type="entry name" value="AAA+_ATPase"/>
</dbReference>
<feature type="compositionally biased region" description="Low complexity" evidence="4">
    <location>
        <begin position="182"/>
        <end position="198"/>
    </location>
</feature>
<dbReference type="InterPro" id="IPR027417">
    <property type="entry name" value="P-loop_NTPase"/>
</dbReference>
<keyword evidence="5" id="KW-0812">Transmembrane</keyword>
<keyword evidence="8" id="KW-1185">Reference proteome</keyword>
<protein>
    <submittedName>
        <fullName evidence="7">FtsK/SpoIIIE domain-containing protein</fullName>
    </submittedName>
</protein>
<feature type="domain" description="FtsK" evidence="6">
    <location>
        <begin position="1088"/>
        <end position="1278"/>
    </location>
</feature>
<dbReference type="InterPro" id="IPR050206">
    <property type="entry name" value="FtsK/SpoIIIE/SftA"/>
</dbReference>
<dbReference type="Pfam" id="PF01580">
    <property type="entry name" value="FtsK_SpoIIIE"/>
    <property type="match status" value="2"/>
</dbReference>
<dbReference type="PANTHER" id="PTHR22683">
    <property type="entry name" value="SPORULATION PROTEIN RELATED"/>
    <property type="match status" value="1"/>
</dbReference>
<evidence type="ECO:0000259" key="6">
    <source>
        <dbReference type="PROSITE" id="PS50901"/>
    </source>
</evidence>
<keyword evidence="5" id="KW-1133">Transmembrane helix</keyword>
<evidence type="ECO:0000256" key="1">
    <source>
        <dbReference type="ARBA" id="ARBA00022741"/>
    </source>
</evidence>
<feature type="region of interest" description="Disordered" evidence="4">
    <location>
        <begin position="179"/>
        <end position="243"/>
    </location>
</feature>
<evidence type="ECO:0000256" key="2">
    <source>
        <dbReference type="ARBA" id="ARBA00022840"/>
    </source>
</evidence>
<feature type="transmembrane region" description="Helical" evidence="5">
    <location>
        <begin position="319"/>
        <end position="337"/>
    </location>
</feature>
<evidence type="ECO:0000256" key="4">
    <source>
        <dbReference type="SAM" id="MobiDB-lite"/>
    </source>
</evidence>
<feature type="binding site" evidence="3">
    <location>
        <begin position="743"/>
        <end position="750"/>
    </location>
    <ligand>
        <name>ATP</name>
        <dbReference type="ChEBI" id="CHEBI:30616"/>
    </ligand>
</feature>
<name>A0ABW1MTX6_9ACTN</name>
<sequence>MRLFVTIAPAAPETSAPARSGSPHATAERRDLVLDAPGSTTVGALAARLAGEHPTAGTAPALFLEDRELPADLPLAATGIRDGATLGLGGPVPPEPDGGYGPGRADLPPPSRSADGERLPRAPRVELQLIGGRGAGRVWPLDCGTHTVGPAAGSSVRLDGREVPADGIRITVRPDGTVLLNTAPAAGGPASGGSAPADGGTGPGPRTGVRLSVPEPPPARPRADDTPLPPPPPPELPDPYADTHAAVPEGWAEWPLGGELRMGEYLLRVAEPTEADAAVTASEDGAYLDFNRPPRIVPPLVPERFTLPSPPVPPARRTIPLLVVIAPMFMGVGMVVFLHSYFYLMFAFFSPVLAIGNWISSKRSGWRDFLTSVANYRARRASLEEDVKDMVARERGLRVAAGPDPAAAGMWAVGPGARLWERRRGHSDHLLLRVGTVRQASLLTIEDASREDNHRSVNWQIPDMPVGVNLCGDGVVGISGETDAARALARWTVAQAAILHSPRDVRITVLTDAAGAPAWQWVRWLPHARPGEGGVAAPSSGGPTVTIGNDPETVANRVSELVSAIRSRARSRESAMGGALLAEPDLVVVLDGARRLRDVPGVVQVLKEGPAVRVFLICLDQEERMLPEECVTVCAVGAREVTLRRTGSADITGIRPDLVDTGWCERIGRALAPVRDVTPDGSDGLPDRVKLLDLLGLEPPRAAELAARWTKRPASTGVLLGTGYTGPVTFDLVKDGPHGLIAGTTGAGKSELLQTLVASLAAVNRPDEMTFVLVDYKGGSAFAGCERLPHVLGMVTDLDSHLVERALTSLSAELTRRERLLADAGAKDHTEYRAMRRRDPALAPLPRLLLIIDEFATLARDVPEFVPGLVSIAQRGRSLGLHLLLATQRPAGVVTADIRANTNLRISLRVTDALDSQDVLEVNDAVSISSDTPGRALARIGHRSVLPFQTAFVGAVRDDGQAAAADTGATGAGTGPGAEAQAGVWTSELTWSLLGRTAAEPVEETADLFDAIQEAMDRADAPTDLTALVDAVQEAAAQLEIERQPSPWLPALPNAVSLAELPERPDPADGRLAPVVWGLADLPGAQRQEPLDLDLTRFGHLYVLGTPRSGRSQVLRTIGGALARRHSSADVHLYGIDAAGGALAALAELPHCGAVVPRADLERLGRLLTRLTTEMGARQELLTSHGAANLTELRGLLPPAERPAHVVVLIDGWDSLAALLGEHDGGRPMHELTALIREGAPMGLHIVATSERALLTGKVASLNDERLLLRLTDRNEYSLAGIPPKQVPAVVPQGRGWRGGSATEVQVALLGEQALQGQGAPVTGRDQAEALKRIGERAALRDRDLPAARRPARVLSLPRQVSFTDAYEKVPAADRRPLWGLLGVGGDDLGAIGVDFVADAPSFLVSGPPGSGRSTALTTLAVSLLAGGTRVVALTPRESPLRGLARHPRAVVIQDPDPLADEVTAALNAEPGPAVVLVDDADLLAQLPAADAALREVATTGRDRGIGLVAAATAETLTSVGIGWLGLVRRVRKGVLLSPQSPGEGDILGVRVPYDLLRGRPTPGRGLTVDPVTGALVSVLVPETVLRDGDAG</sequence>
<keyword evidence="2 3" id="KW-0067">ATP-binding</keyword>
<keyword evidence="1 3" id="KW-0547">Nucleotide-binding</keyword>
<dbReference type="RefSeq" id="WP_078648755.1">
    <property type="nucleotide sequence ID" value="NZ_JBHSPX010000009.1"/>
</dbReference>
<dbReference type="Gene3D" id="3.40.50.300">
    <property type="entry name" value="P-loop containing nucleotide triphosphate hydrolases"/>
    <property type="match status" value="4"/>
</dbReference>
<evidence type="ECO:0000313" key="8">
    <source>
        <dbReference type="Proteomes" id="UP001596139"/>
    </source>
</evidence>
<feature type="compositionally biased region" description="Pro residues" evidence="4">
    <location>
        <begin position="227"/>
        <end position="237"/>
    </location>
</feature>
<dbReference type="SMART" id="SM00382">
    <property type="entry name" value="AAA"/>
    <property type="match status" value="3"/>
</dbReference>
<dbReference type="InterPro" id="IPR002543">
    <property type="entry name" value="FtsK_dom"/>
</dbReference>
<evidence type="ECO:0000313" key="7">
    <source>
        <dbReference type="EMBL" id="MFC6067153.1"/>
    </source>
</evidence>
<dbReference type="PROSITE" id="PS50901">
    <property type="entry name" value="FTSK"/>
    <property type="match status" value="2"/>
</dbReference>
<evidence type="ECO:0000256" key="5">
    <source>
        <dbReference type="SAM" id="Phobius"/>
    </source>
</evidence>
<accession>A0ABW1MTX6</accession>
<organism evidence="7 8">
    <name type="scientific">Streptomyces ochraceiscleroticus</name>
    <dbReference type="NCBI Taxonomy" id="47761"/>
    <lineage>
        <taxon>Bacteria</taxon>
        <taxon>Bacillati</taxon>
        <taxon>Actinomycetota</taxon>
        <taxon>Actinomycetes</taxon>
        <taxon>Kitasatosporales</taxon>
        <taxon>Streptomycetaceae</taxon>
        <taxon>Streptomyces</taxon>
    </lineage>
</organism>
<reference evidence="8" key="1">
    <citation type="journal article" date="2019" name="Int. J. Syst. Evol. Microbiol.">
        <title>The Global Catalogue of Microorganisms (GCM) 10K type strain sequencing project: providing services to taxonomists for standard genome sequencing and annotation.</title>
        <authorList>
            <consortium name="The Broad Institute Genomics Platform"/>
            <consortium name="The Broad Institute Genome Sequencing Center for Infectious Disease"/>
            <person name="Wu L."/>
            <person name="Ma J."/>
        </authorList>
    </citation>
    <scope>NUCLEOTIDE SEQUENCE [LARGE SCALE GENOMIC DNA]</scope>
    <source>
        <strain evidence="8">CGMCC 1.15180</strain>
    </source>
</reference>
<dbReference type="SUPFAM" id="SSF52540">
    <property type="entry name" value="P-loop containing nucleoside triphosphate hydrolases"/>
    <property type="match status" value="3"/>
</dbReference>
<dbReference type="EMBL" id="JBHSPX010000009">
    <property type="protein sequence ID" value="MFC6067153.1"/>
    <property type="molecule type" value="Genomic_DNA"/>
</dbReference>
<keyword evidence="5" id="KW-0472">Membrane</keyword>
<feature type="domain" description="FtsK" evidence="6">
    <location>
        <begin position="725"/>
        <end position="917"/>
    </location>
</feature>
<dbReference type="Proteomes" id="UP001596139">
    <property type="component" value="Unassembled WGS sequence"/>
</dbReference>
<dbReference type="CDD" id="cd01127">
    <property type="entry name" value="TrwB_TraG_TraD_VirD4"/>
    <property type="match status" value="1"/>
</dbReference>
<comment type="caution">
    <text evidence="7">The sequence shown here is derived from an EMBL/GenBank/DDBJ whole genome shotgun (WGS) entry which is preliminary data.</text>
</comment>
<evidence type="ECO:0000256" key="3">
    <source>
        <dbReference type="PROSITE-ProRule" id="PRU00289"/>
    </source>
</evidence>
<proteinExistence type="predicted"/>
<dbReference type="PANTHER" id="PTHR22683:SF1">
    <property type="entry name" value="TYPE VII SECRETION SYSTEM PROTEIN ESSC"/>
    <property type="match status" value="1"/>
</dbReference>
<gene>
    <name evidence="7" type="ORF">ACFP4F_32055</name>
</gene>